<evidence type="ECO:0000256" key="14">
    <source>
        <dbReference type="SAM" id="Phobius"/>
    </source>
</evidence>
<evidence type="ECO:0000313" key="16">
    <source>
        <dbReference type="Proteomes" id="UP001408789"/>
    </source>
</evidence>
<keyword evidence="11" id="KW-0294">Fucose metabolism</keyword>
<dbReference type="GO" id="GO:0016020">
    <property type="term" value="C:membrane"/>
    <property type="evidence" value="ECO:0007669"/>
    <property type="project" value="UniProtKB-SubCell"/>
</dbReference>
<sequence>MYDTEMCKVEYGEKKGRRRFGIGAMGLRKLGEIRVEKLKNSMANARSPKMKMLLIRVTTTVLLWTCLVQLTVFGGTWGPRVLKGWPNCFTQDSQPATELDVKLLPAVPARILPPKRVYKNNGYLVVSCNGGLNQMRSAICDMVAIARYLNVTLIVPELDKTSFWADPSDFEDIFDVDHFITSLRDEVRILKQLPPRLKTRVELGIVHTMPPVSWSDISYYHNQILPLIQKYKVVHLNRTDARLANNGQPLELQKLRCRVNFSALRFTSQIEELGRRVVKLLRQNGPFLVLHLRYEMDMLAFSGCTQGCNTEEVEELTRMRFDLLTLQQFEQCKILRFGLSDLFSLCRYAYPWWKEKIINSDLKRKDGLCPLTPEETALTLTALDIDRDIQIYIAAGEIYGGKRRMDSLADAYPKLVRKETLLGAADLQYFENHSSQMAALDYLVSLESDIFVPTYDGNMAKVVEGHRRFLGFKKTISLDRKVLTELIDRYTNGLLSWDEFSSAVKDTHAHRMGFPKKRWVVSDRPKEEDYFYANPEECLQPSDDDEYANIL</sequence>
<dbReference type="EMBL" id="JBCNJP010000025">
    <property type="protein sequence ID" value="KAK9054422.1"/>
    <property type="molecule type" value="Genomic_DNA"/>
</dbReference>
<dbReference type="GO" id="GO:0006004">
    <property type="term" value="P:fucose metabolic process"/>
    <property type="evidence" value="ECO:0007669"/>
    <property type="project" value="UniProtKB-KW"/>
</dbReference>
<evidence type="ECO:0000256" key="13">
    <source>
        <dbReference type="ARBA" id="ARBA00030350"/>
    </source>
</evidence>
<evidence type="ECO:0000256" key="8">
    <source>
        <dbReference type="ARBA" id="ARBA00022989"/>
    </source>
</evidence>
<evidence type="ECO:0000313" key="15">
    <source>
        <dbReference type="EMBL" id="KAK9054422.1"/>
    </source>
</evidence>
<evidence type="ECO:0000256" key="2">
    <source>
        <dbReference type="ARBA" id="ARBA00004881"/>
    </source>
</evidence>
<comment type="caution">
    <text evidence="15">The sequence shown here is derived from an EMBL/GenBank/DDBJ whole genome shotgun (WGS) entry which is preliminary data.</text>
</comment>
<keyword evidence="4" id="KW-0328">Glycosyltransferase</keyword>
<name>A0AAP0CHT8_9ASTR</name>
<gene>
    <name evidence="15" type="ORF">SSX86_025500</name>
</gene>
<dbReference type="PANTHER" id="PTHR31741">
    <property type="entry name" value="OS02G0726500 PROTEIN-RELATED"/>
    <property type="match status" value="1"/>
</dbReference>
<dbReference type="Proteomes" id="UP001408789">
    <property type="component" value="Unassembled WGS sequence"/>
</dbReference>
<keyword evidence="5" id="KW-0808">Transferase</keyword>
<keyword evidence="6 14" id="KW-0812">Transmembrane</keyword>
<evidence type="ECO:0000256" key="6">
    <source>
        <dbReference type="ARBA" id="ARBA00022692"/>
    </source>
</evidence>
<reference evidence="15 16" key="1">
    <citation type="submission" date="2024-04" db="EMBL/GenBank/DDBJ databases">
        <title>The reference genome of an endangered Asteraceae, Deinandra increscens subsp. villosa, native to the Central Coast of California.</title>
        <authorList>
            <person name="Guilliams M."/>
            <person name="Hasenstab-Lehman K."/>
            <person name="Meyer R."/>
            <person name="Mcevoy S."/>
        </authorList>
    </citation>
    <scope>NUCLEOTIDE SEQUENCE [LARGE SCALE GENOMIC DNA]</scope>
    <source>
        <tissue evidence="15">Leaf</tissue>
    </source>
</reference>
<dbReference type="PIRSF" id="PIRSF009360">
    <property type="entry name" value="UCP009360"/>
    <property type="match status" value="1"/>
</dbReference>
<evidence type="ECO:0000256" key="1">
    <source>
        <dbReference type="ARBA" id="ARBA00004606"/>
    </source>
</evidence>
<evidence type="ECO:0000256" key="9">
    <source>
        <dbReference type="ARBA" id="ARBA00023136"/>
    </source>
</evidence>
<dbReference type="CDD" id="cd11299">
    <property type="entry name" value="O-FucT_plant"/>
    <property type="match status" value="1"/>
</dbReference>
<dbReference type="InterPro" id="IPR019378">
    <property type="entry name" value="GDP-Fuc_O-FucTrfase"/>
</dbReference>
<organism evidence="15 16">
    <name type="scientific">Deinandra increscens subsp. villosa</name>
    <dbReference type="NCBI Taxonomy" id="3103831"/>
    <lineage>
        <taxon>Eukaryota</taxon>
        <taxon>Viridiplantae</taxon>
        <taxon>Streptophyta</taxon>
        <taxon>Embryophyta</taxon>
        <taxon>Tracheophyta</taxon>
        <taxon>Spermatophyta</taxon>
        <taxon>Magnoliopsida</taxon>
        <taxon>eudicotyledons</taxon>
        <taxon>Gunneridae</taxon>
        <taxon>Pentapetalae</taxon>
        <taxon>asterids</taxon>
        <taxon>campanulids</taxon>
        <taxon>Asterales</taxon>
        <taxon>Asteraceae</taxon>
        <taxon>Asteroideae</taxon>
        <taxon>Heliantheae alliance</taxon>
        <taxon>Madieae</taxon>
        <taxon>Madiinae</taxon>
        <taxon>Deinandra</taxon>
    </lineage>
</organism>
<keyword evidence="9 14" id="KW-0472">Membrane</keyword>
<dbReference type="InterPro" id="IPR024709">
    <property type="entry name" value="FucosylTrfase_pln"/>
</dbReference>
<dbReference type="GO" id="GO:0016757">
    <property type="term" value="F:glycosyltransferase activity"/>
    <property type="evidence" value="ECO:0007669"/>
    <property type="project" value="UniProtKB-KW"/>
</dbReference>
<comment type="pathway">
    <text evidence="2">Glycan metabolism.</text>
</comment>
<evidence type="ECO:0000256" key="5">
    <source>
        <dbReference type="ARBA" id="ARBA00022679"/>
    </source>
</evidence>
<accession>A0AAP0CHT8</accession>
<keyword evidence="8 14" id="KW-1133">Transmembrane helix</keyword>
<evidence type="ECO:0000256" key="11">
    <source>
        <dbReference type="ARBA" id="ARBA00023253"/>
    </source>
</evidence>
<keyword evidence="10" id="KW-0325">Glycoprotein</keyword>
<proteinExistence type="inferred from homology"/>
<feature type="transmembrane region" description="Helical" evidence="14">
    <location>
        <begin position="53"/>
        <end position="77"/>
    </location>
</feature>
<dbReference type="PANTHER" id="PTHR31741:SF75">
    <property type="entry name" value="O-FUCOSYLTRANSFERASE FAMILY PROTEIN"/>
    <property type="match status" value="1"/>
</dbReference>
<dbReference type="GO" id="GO:0005737">
    <property type="term" value="C:cytoplasm"/>
    <property type="evidence" value="ECO:0007669"/>
    <property type="project" value="TreeGrafter"/>
</dbReference>
<evidence type="ECO:0000256" key="12">
    <source>
        <dbReference type="ARBA" id="ARBA00023277"/>
    </source>
</evidence>
<evidence type="ECO:0000256" key="10">
    <source>
        <dbReference type="ARBA" id="ARBA00023180"/>
    </source>
</evidence>
<evidence type="ECO:0000256" key="3">
    <source>
        <dbReference type="ARBA" id="ARBA00007737"/>
    </source>
</evidence>
<comment type="similarity">
    <text evidence="3">Belongs to the glycosyltransferase GT106 family.</text>
</comment>
<evidence type="ECO:0000256" key="4">
    <source>
        <dbReference type="ARBA" id="ARBA00022676"/>
    </source>
</evidence>
<dbReference type="Pfam" id="PF10250">
    <property type="entry name" value="O-FucT"/>
    <property type="match status" value="1"/>
</dbReference>
<keyword evidence="7" id="KW-0735">Signal-anchor</keyword>
<protein>
    <recommendedName>
        <fullName evidence="13">O-fucosyltransferase family protein</fullName>
    </recommendedName>
</protein>
<dbReference type="AlphaFoldDB" id="A0AAP0CHT8"/>
<keyword evidence="16" id="KW-1185">Reference proteome</keyword>
<evidence type="ECO:0000256" key="7">
    <source>
        <dbReference type="ARBA" id="ARBA00022968"/>
    </source>
</evidence>
<keyword evidence="12" id="KW-0119">Carbohydrate metabolism</keyword>
<comment type="subcellular location">
    <subcellularLocation>
        <location evidence="1">Membrane</location>
        <topology evidence="1">Single-pass type II membrane protein</topology>
    </subcellularLocation>
</comment>